<dbReference type="PANTHER" id="PTHR43409">
    <property type="entry name" value="ANAEROBIC MAGNESIUM-PROTOPORPHYRIN IX MONOMETHYL ESTER CYCLASE-RELATED"/>
    <property type="match status" value="1"/>
</dbReference>
<evidence type="ECO:0000313" key="7">
    <source>
        <dbReference type="Proteomes" id="UP000010471"/>
    </source>
</evidence>
<organism evidence="6 7">
    <name type="scientific">Allocoleopsis franciscana PCC 7113</name>
    <dbReference type="NCBI Taxonomy" id="1173027"/>
    <lineage>
        <taxon>Bacteria</taxon>
        <taxon>Bacillati</taxon>
        <taxon>Cyanobacteriota</taxon>
        <taxon>Cyanophyceae</taxon>
        <taxon>Coleofasciculales</taxon>
        <taxon>Coleofasciculaceae</taxon>
        <taxon>Allocoleopsis</taxon>
        <taxon>Allocoleopsis franciscana</taxon>
    </lineage>
</organism>
<dbReference type="Gene3D" id="3.80.30.20">
    <property type="entry name" value="tm_1862 like domain"/>
    <property type="match status" value="1"/>
</dbReference>
<keyword evidence="5" id="KW-0411">Iron-sulfur</keyword>
<dbReference type="InterPro" id="IPR023404">
    <property type="entry name" value="rSAM_horseshoe"/>
</dbReference>
<dbReference type="SFLD" id="SFLDS00029">
    <property type="entry name" value="Radical_SAM"/>
    <property type="match status" value="1"/>
</dbReference>
<keyword evidence="3" id="KW-0479">Metal-binding</keyword>
<dbReference type="KEGG" id="mic:Mic7113_2971"/>
<dbReference type="PANTHER" id="PTHR43409:SF16">
    <property type="entry name" value="SLR0320 PROTEIN"/>
    <property type="match status" value="1"/>
</dbReference>
<dbReference type="GO" id="GO:0005829">
    <property type="term" value="C:cytosol"/>
    <property type="evidence" value="ECO:0007669"/>
    <property type="project" value="TreeGrafter"/>
</dbReference>
<dbReference type="OrthoDB" id="9801424at2"/>
<evidence type="ECO:0000256" key="1">
    <source>
        <dbReference type="ARBA" id="ARBA00001966"/>
    </source>
</evidence>
<keyword evidence="2" id="KW-0949">S-adenosyl-L-methionine</keyword>
<dbReference type="HOGENOM" id="CLU_401645_0_0_3"/>
<dbReference type="Proteomes" id="UP000010471">
    <property type="component" value="Chromosome"/>
</dbReference>
<evidence type="ECO:0000256" key="2">
    <source>
        <dbReference type="ARBA" id="ARBA00022691"/>
    </source>
</evidence>
<name>K9WG46_9CYAN</name>
<keyword evidence="7" id="KW-1185">Reference proteome</keyword>
<dbReference type="GO" id="GO:0046872">
    <property type="term" value="F:metal ion binding"/>
    <property type="evidence" value="ECO:0007669"/>
    <property type="project" value="UniProtKB-KW"/>
</dbReference>
<protein>
    <recommendedName>
        <fullName evidence="8">Fe-S oxidoreductase</fullName>
    </recommendedName>
</protein>
<evidence type="ECO:0000256" key="4">
    <source>
        <dbReference type="ARBA" id="ARBA00023004"/>
    </source>
</evidence>
<gene>
    <name evidence="6" type="ORF">Mic7113_2971</name>
</gene>
<dbReference type="RefSeq" id="WP_015182893.1">
    <property type="nucleotide sequence ID" value="NC_019738.1"/>
</dbReference>
<dbReference type="GO" id="GO:0003824">
    <property type="term" value="F:catalytic activity"/>
    <property type="evidence" value="ECO:0007669"/>
    <property type="project" value="InterPro"/>
</dbReference>
<evidence type="ECO:0000256" key="5">
    <source>
        <dbReference type="ARBA" id="ARBA00023014"/>
    </source>
</evidence>
<dbReference type="PATRIC" id="fig|1173027.3.peg.3270"/>
<dbReference type="InterPro" id="IPR007197">
    <property type="entry name" value="rSAM"/>
</dbReference>
<comment type="cofactor">
    <cofactor evidence="1">
        <name>[4Fe-4S] cluster</name>
        <dbReference type="ChEBI" id="CHEBI:49883"/>
    </cofactor>
</comment>
<evidence type="ECO:0000313" key="6">
    <source>
        <dbReference type="EMBL" id="AFZ18744.1"/>
    </source>
</evidence>
<keyword evidence="4" id="KW-0408">Iron</keyword>
<dbReference type="GO" id="GO:0051536">
    <property type="term" value="F:iron-sulfur cluster binding"/>
    <property type="evidence" value="ECO:0007669"/>
    <property type="project" value="UniProtKB-KW"/>
</dbReference>
<evidence type="ECO:0000256" key="3">
    <source>
        <dbReference type="ARBA" id="ARBA00022723"/>
    </source>
</evidence>
<proteinExistence type="predicted"/>
<dbReference type="AlphaFoldDB" id="K9WG46"/>
<dbReference type="EMBL" id="CP003630">
    <property type="protein sequence ID" value="AFZ18744.1"/>
    <property type="molecule type" value="Genomic_DNA"/>
</dbReference>
<dbReference type="InterPro" id="IPR051198">
    <property type="entry name" value="BchE-like"/>
</dbReference>
<dbReference type="STRING" id="1173027.Mic7113_2971"/>
<accession>K9WG46</accession>
<dbReference type="eggNOG" id="COG1032">
    <property type="taxonomic scope" value="Bacteria"/>
</dbReference>
<evidence type="ECO:0008006" key="8">
    <source>
        <dbReference type="Google" id="ProtNLM"/>
    </source>
</evidence>
<dbReference type="SFLD" id="SFLDG01082">
    <property type="entry name" value="B12-binding_domain_containing"/>
    <property type="match status" value="1"/>
</dbReference>
<sequence>MVPAYTGIRPPNPEPVDILFLNLSNWPGRPVYPYAFVQVSALARRAGLSVVRWDGLGLSRQQQLECITKLVKDHQPRAVAFTIRQADSTISDDYISPDPKGSPKNPWFPVEDTQAAIKRIRELSDAKIFVGGFTFTVNPVSAAEYLQPDFGIIGEPDEFITHFDEVLNGRTEGISNLLYRADGQWQQNQRVFWGPFDDIEYTEDIIDEIFRFHGERKLRNSHLADVPGLGTAEDSGRSIAIEISRGCPCSCAFCCEPKVKGKTLRLRNLDVIEAEIHNLLRYGLRYYWFVCSELNFTKDHVLELAERVIRINEVLPRPIFWRSYFLPVKFNKDDLRLLLRSGLLLEQNGPFSDLSDETLKQMREPYRARHALQHIKDLIELNEEPEFKARRLPRWILWSWLANPYATLDSVRTTLEIFSKEKLDLKYDQAEGYPALRVYECLDGLPEQTKQEAIIVTQDDATPKTLIHPAFYYSRELVEHFGGIADVHDFLNYAQETLLSRYYRVTRNWHYFAQKLEFSTLQEIVAPLKAADLEAIQLPPWVEHPDLGKLDPTHWREQASVLLQQKNSVLEQLINTKQLTKEVHPKQDAENAILAFILHAAFSASRKDLAVVFEKLKLPLDCEGYPPASPYLTLSTLMRFHTTEASALEAVKKDFTPKQLAWFRYYLYAINVKLEPKYAFLAPKGTGSNCN</sequence>
<reference evidence="6 7" key="1">
    <citation type="submission" date="2012-06" db="EMBL/GenBank/DDBJ databases">
        <title>Finished chromosome of genome of Microcoleus sp. PCC 7113.</title>
        <authorList>
            <consortium name="US DOE Joint Genome Institute"/>
            <person name="Gugger M."/>
            <person name="Coursin T."/>
            <person name="Rippka R."/>
            <person name="Tandeau De Marsac N."/>
            <person name="Huntemann M."/>
            <person name="Wei C.-L."/>
            <person name="Han J."/>
            <person name="Detter J.C."/>
            <person name="Han C."/>
            <person name="Tapia R."/>
            <person name="Chen A."/>
            <person name="Kyrpides N."/>
            <person name="Mavromatis K."/>
            <person name="Markowitz V."/>
            <person name="Szeto E."/>
            <person name="Ivanova N."/>
            <person name="Pagani I."/>
            <person name="Pati A."/>
            <person name="Goodwin L."/>
            <person name="Nordberg H.P."/>
            <person name="Cantor M.N."/>
            <person name="Hua S.X."/>
            <person name="Woyke T."/>
            <person name="Kerfeld C.A."/>
        </authorList>
    </citation>
    <scope>NUCLEOTIDE SEQUENCE [LARGE SCALE GENOMIC DNA]</scope>
    <source>
        <strain evidence="6 7">PCC 7113</strain>
    </source>
</reference>
<dbReference type="SUPFAM" id="SSF102114">
    <property type="entry name" value="Radical SAM enzymes"/>
    <property type="match status" value="1"/>
</dbReference>
<dbReference type="InterPro" id="IPR058240">
    <property type="entry name" value="rSAM_sf"/>
</dbReference>